<dbReference type="Gene3D" id="2.130.10.10">
    <property type="entry name" value="YVTN repeat-like/Quinoprotein amine dehydrogenase"/>
    <property type="match status" value="1"/>
</dbReference>
<protein>
    <submittedName>
        <fullName evidence="6">Autophagy-related protein 16-1</fullName>
    </submittedName>
</protein>
<comment type="similarity">
    <text evidence="1">Belongs to the WD repeat ATG16 family.</text>
</comment>
<evidence type="ECO:0000256" key="3">
    <source>
        <dbReference type="SAM" id="Coils"/>
    </source>
</evidence>
<dbReference type="InterPro" id="IPR000477">
    <property type="entry name" value="RT_dom"/>
</dbReference>
<comment type="caution">
    <text evidence="6">The sequence shown here is derived from an EMBL/GenBank/DDBJ whole genome shotgun (WGS) entry which is preliminary data.</text>
</comment>
<dbReference type="InterPro" id="IPR043128">
    <property type="entry name" value="Rev_trsase/Diguanyl_cyclase"/>
</dbReference>
<dbReference type="SUPFAM" id="SSF56672">
    <property type="entry name" value="DNA/RNA polymerases"/>
    <property type="match status" value="1"/>
</dbReference>
<dbReference type="CDD" id="cd22887">
    <property type="entry name" value="Atg16_CCD"/>
    <property type="match status" value="1"/>
</dbReference>
<dbReference type="InterPro" id="IPR001680">
    <property type="entry name" value="WD40_rpt"/>
</dbReference>
<name>A0A6A4VP43_AMPAM</name>
<dbReference type="Proteomes" id="UP000440578">
    <property type="component" value="Unassembled WGS sequence"/>
</dbReference>
<sequence>MAELPKWREKIVDALRERDMRQVECFRGLINDYNRLFEGADSLRQNINRTLFQERAVGGHQISGDAGPALAAATEKIQLLNLETLSERRDAALCKLAADILANPAHPLYPGEQLANTALVEASGPRGTCQLRVLLDGGSDSSYVRTSAAELLGLPTVGRGVFACLGFQERLEEPRMYEKVRLSLRSRHGGEPHVFDLWKTDRLCSQLTPARPPTAVFTPHLLLADDFEGGPVDVLIGADLMYRVVLWEQVKLTDHLRALETVFGYVLHGRDGSPVDCEPVDCASVKYALRCCRLPSPDFKPEQLWSLEALGISGDEDERSPMKPKWSDAEQRYEMNLLWKSDDRPLSNLSSAAARIGRMEGRLTVPEREAYQRHLEDLYRAGVIETPPNDDLQGFYLPHRGIWRGGKLRVVFDGSARDATGHSLNDYLEPGSNLLRRLPAVLLNFRRDAVGAQTDIRAAFHQVSVSEEDRKYLQFLWDGQRLRFRRVPFGITCSPFMLLQTISVHLDLYCGEEPGLCEKLQCGLYMDDVCTSFCSRAEAESSMSRAEEIFRDAGMELHKRRISGDADSEANVLGLLWNPATDLLAVSVPGFHVAKTRREMLSLLSKPFDPLGVLSPWLVVGRSLFQRTWGVGCTVSWDEELPPQLQEELAEWLTHAPDRTVWFPRALLTNDCDVTYHVFCDASKKAYCCVIYAVQGGESRLLMSKSRLAPLTPALSVPRLELMGALIGARLMDFVRQALSLESPQVVYWTDSMDVIFWLKSKKKLKLFVQNRVTTILQLTRAEQWHHVRGQDNPADLGTRGMSMTALEKCDLWWRGPTFLRQGPDTRICCGPTDEADSLQPSQEATREVKLQKPPLKLTLLTTRSDTSETLPFDITSCSTLTQAVLRLAWVFRFVTNSRLPREERRTGPLTPEEKRLSLRFWIREAQARAYREETNAVRAGKLLPAGSPLQKLHPQLSDDGVLEATLRSGERAVPVLPDLAHVTTLIVDDAHRLCFHQGTRVTLSLLTAEYAVRRRTVLEQKQVHMLEELTSLHRRRGENAQLIVDLNSDLAKLRQQLAATDQLLAESTADCETLKERIAALEQTNSELNATNQTLKDEYNALHLIYMQMEKNFKEAQTERDSLLARCLEIKSNVAEKMNQENEEFVRRRQLRVQRELEDATRDVVVVPPDTSRVAACIEAALPTKSITSFDAHESEVNALAWSPSGGQLASGGSDRKVKLWTVRGGQYQLMGQYTGCNKGINSVAFDDEETLLLAAGNDLASRVWGVADFRLRVS</sequence>
<dbReference type="InterPro" id="IPR036322">
    <property type="entry name" value="WD40_repeat_dom_sf"/>
</dbReference>
<dbReference type="Pfam" id="PF08614">
    <property type="entry name" value="ATG16"/>
    <property type="match status" value="1"/>
</dbReference>
<dbReference type="GO" id="GO:0071897">
    <property type="term" value="P:DNA biosynthetic process"/>
    <property type="evidence" value="ECO:0007669"/>
    <property type="project" value="UniProtKB-ARBA"/>
</dbReference>
<dbReference type="SMART" id="SM00320">
    <property type="entry name" value="WD40"/>
    <property type="match status" value="2"/>
</dbReference>
<evidence type="ECO:0000259" key="4">
    <source>
        <dbReference type="Pfam" id="PF00078"/>
    </source>
</evidence>
<dbReference type="InterPro" id="IPR015943">
    <property type="entry name" value="WD40/YVTN_repeat-like_dom_sf"/>
</dbReference>
<evidence type="ECO:0000259" key="5">
    <source>
        <dbReference type="Pfam" id="PF08614"/>
    </source>
</evidence>
<evidence type="ECO:0000313" key="7">
    <source>
        <dbReference type="Proteomes" id="UP000440578"/>
    </source>
</evidence>
<evidence type="ECO:0000256" key="2">
    <source>
        <dbReference type="PROSITE-ProRule" id="PRU00221"/>
    </source>
</evidence>
<dbReference type="Pfam" id="PF00400">
    <property type="entry name" value="WD40"/>
    <property type="match status" value="1"/>
</dbReference>
<keyword evidence="3" id="KW-0175">Coiled coil</keyword>
<dbReference type="InterPro" id="IPR043502">
    <property type="entry name" value="DNA/RNA_pol_sf"/>
</dbReference>
<proteinExistence type="inferred from homology"/>
<gene>
    <name evidence="6" type="primary">ATG16L1</name>
    <name evidence="6" type="ORF">FJT64_007699</name>
</gene>
<dbReference type="OrthoDB" id="6262491at2759"/>
<reference evidence="6 7" key="1">
    <citation type="submission" date="2019-07" db="EMBL/GenBank/DDBJ databases">
        <title>Draft genome assembly of a fouling barnacle, Amphibalanus amphitrite (Darwin, 1854): The first reference genome for Thecostraca.</title>
        <authorList>
            <person name="Kim W."/>
        </authorList>
    </citation>
    <scope>NUCLEOTIDE SEQUENCE [LARGE SCALE GENOMIC DNA]</scope>
    <source>
        <strain evidence="6">SNU_AA5</strain>
        <tissue evidence="6">Soma without cirri and trophi</tissue>
    </source>
</reference>
<dbReference type="SUPFAM" id="SSF50978">
    <property type="entry name" value="WD40 repeat-like"/>
    <property type="match status" value="1"/>
</dbReference>
<dbReference type="InterPro" id="IPR008042">
    <property type="entry name" value="Retrotrans_Pao"/>
</dbReference>
<dbReference type="PANTHER" id="PTHR47331:SF5">
    <property type="entry name" value="RIBONUCLEASE H"/>
    <property type="match status" value="1"/>
</dbReference>
<feature type="repeat" description="WD" evidence="2">
    <location>
        <begin position="1191"/>
        <end position="1232"/>
    </location>
</feature>
<keyword evidence="7" id="KW-1185">Reference proteome</keyword>
<dbReference type="PROSITE" id="PS50294">
    <property type="entry name" value="WD_REPEATS_REGION"/>
    <property type="match status" value="2"/>
</dbReference>
<organism evidence="6 7">
    <name type="scientific">Amphibalanus amphitrite</name>
    <name type="common">Striped barnacle</name>
    <name type="synonym">Balanus amphitrite</name>
    <dbReference type="NCBI Taxonomy" id="1232801"/>
    <lineage>
        <taxon>Eukaryota</taxon>
        <taxon>Metazoa</taxon>
        <taxon>Ecdysozoa</taxon>
        <taxon>Arthropoda</taxon>
        <taxon>Crustacea</taxon>
        <taxon>Multicrustacea</taxon>
        <taxon>Cirripedia</taxon>
        <taxon>Thoracica</taxon>
        <taxon>Thoracicalcarea</taxon>
        <taxon>Balanomorpha</taxon>
        <taxon>Balanoidea</taxon>
        <taxon>Balanidae</taxon>
        <taxon>Amphibalaninae</taxon>
        <taxon>Amphibalanus</taxon>
    </lineage>
</organism>
<dbReference type="PROSITE" id="PS50082">
    <property type="entry name" value="WD_REPEATS_2"/>
    <property type="match status" value="2"/>
</dbReference>
<dbReference type="Pfam" id="PF00078">
    <property type="entry name" value="RVT_1"/>
    <property type="match status" value="1"/>
</dbReference>
<accession>A0A6A4VP43</accession>
<feature type="repeat" description="WD" evidence="2">
    <location>
        <begin position="1235"/>
        <end position="1266"/>
    </location>
</feature>
<dbReference type="Gene3D" id="3.10.10.10">
    <property type="entry name" value="HIV Type 1 Reverse Transcriptase, subunit A, domain 1"/>
    <property type="match status" value="1"/>
</dbReference>
<feature type="coiled-coil region" evidence="3">
    <location>
        <begin position="1044"/>
        <end position="1127"/>
    </location>
</feature>
<dbReference type="Gene3D" id="3.30.70.270">
    <property type="match status" value="1"/>
</dbReference>
<evidence type="ECO:0000256" key="1">
    <source>
        <dbReference type="ARBA" id="ARBA00009271"/>
    </source>
</evidence>
<dbReference type="InterPro" id="IPR013923">
    <property type="entry name" value="Autophagy-rel_prot_16_dom"/>
</dbReference>
<keyword evidence="2" id="KW-0853">WD repeat</keyword>
<dbReference type="AlphaFoldDB" id="A0A6A4VP43"/>
<feature type="domain" description="Autophagy-related protein 16" evidence="5">
    <location>
        <begin position="1018"/>
        <end position="1140"/>
    </location>
</feature>
<dbReference type="PANTHER" id="PTHR47331">
    <property type="entry name" value="PHD-TYPE DOMAIN-CONTAINING PROTEIN"/>
    <property type="match status" value="1"/>
</dbReference>
<feature type="domain" description="Reverse transcriptase" evidence="4">
    <location>
        <begin position="446"/>
        <end position="561"/>
    </location>
</feature>
<evidence type="ECO:0000313" key="6">
    <source>
        <dbReference type="EMBL" id="KAF0294659.1"/>
    </source>
</evidence>
<dbReference type="Pfam" id="PF05380">
    <property type="entry name" value="Peptidase_A17"/>
    <property type="match status" value="1"/>
</dbReference>
<dbReference type="EMBL" id="VIIS01001672">
    <property type="protein sequence ID" value="KAF0294659.1"/>
    <property type="molecule type" value="Genomic_DNA"/>
</dbReference>